<dbReference type="InterPro" id="IPR016024">
    <property type="entry name" value="ARM-type_fold"/>
</dbReference>
<evidence type="ECO:0000256" key="1">
    <source>
        <dbReference type="SAM" id="MobiDB-lite"/>
    </source>
</evidence>
<name>A0A8K0DZ03_9ROSA</name>
<organism evidence="3 4">
    <name type="scientific">Rhamnella rubrinervis</name>
    <dbReference type="NCBI Taxonomy" id="2594499"/>
    <lineage>
        <taxon>Eukaryota</taxon>
        <taxon>Viridiplantae</taxon>
        <taxon>Streptophyta</taxon>
        <taxon>Embryophyta</taxon>
        <taxon>Tracheophyta</taxon>
        <taxon>Spermatophyta</taxon>
        <taxon>Magnoliopsida</taxon>
        <taxon>eudicotyledons</taxon>
        <taxon>Gunneridae</taxon>
        <taxon>Pentapetalae</taxon>
        <taxon>rosids</taxon>
        <taxon>fabids</taxon>
        <taxon>Rosales</taxon>
        <taxon>Rhamnaceae</taxon>
        <taxon>rhamnoid group</taxon>
        <taxon>Rhamneae</taxon>
        <taxon>Rhamnella</taxon>
    </lineage>
</organism>
<dbReference type="EMBL" id="VOIH02000009">
    <property type="protein sequence ID" value="KAF3437813.1"/>
    <property type="molecule type" value="Genomic_DNA"/>
</dbReference>
<evidence type="ECO:0000313" key="3">
    <source>
        <dbReference type="EMBL" id="KAF3437813.1"/>
    </source>
</evidence>
<feature type="compositionally biased region" description="Polar residues" evidence="1">
    <location>
        <begin position="297"/>
        <end position="308"/>
    </location>
</feature>
<feature type="compositionally biased region" description="Polar residues" evidence="1">
    <location>
        <begin position="357"/>
        <end position="367"/>
    </location>
</feature>
<dbReference type="SUPFAM" id="SSF48371">
    <property type="entry name" value="ARM repeat"/>
    <property type="match status" value="1"/>
</dbReference>
<reference evidence="3" key="1">
    <citation type="submission" date="2020-03" db="EMBL/GenBank/DDBJ databases">
        <title>A high-quality chromosome-level genome assembly of a woody plant with both climbing and erect habits, Rhamnella rubrinervis.</title>
        <authorList>
            <person name="Lu Z."/>
            <person name="Yang Y."/>
            <person name="Zhu X."/>
            <person name="Sun Y."/>
        </authorList>
    </citation>
    <scope>NUCLEOTIDE SEQUENCE</scope>
    <source>
        <strain evidence="3">BYM</strain>
        <tissue evidence="3">Leaf</tissue>
    </source>
</reference>
<dbReference type="Proteomes" id="UP000796880">
    <property type="component" value="Unassembled WGS sequence"/>
</dbReference>
<protein>
    <recommendedName>
        <fullName evidence="2">TORTIFOLIA1/SINE1-2 N-terminal domain-containing protein</fullName>
    </recommendedName>
</protein>
<sequence>MPLASSSPVPQNLKHRVFTCLTKLSDRDTHTIAVNELESIARTLEPNSFPVFLSCIYSTDASDKSPVRKQCVNLLAILSETHGNTLSPYLLKMLTNITRRLRDPDSAVRSACVNSAAALSSHITKPPFSSFLKPLTDALFTEQDPNSQIGAALCLASAIDAAPDPEPAKLAKLLPKFEKLLKCESFKAKPALLTLIGSVIGSGGVSGHGALRNLVPCLVEFLSSEDWAARKAAAEALTKLAIVERDVLSEFKAGSLKTFENRRFDKVKVVREVMNQMLEAWKQLPDVSDEVSPPPQSMASSRGGTENASDGRYPPASGNCGATVSEASHLRKKLILSNRSTPPDSSYATTARKRSPLKTNNNKSPTVFQKLDRKKPANLKVEIAVPNAPSVNGVFEDAHKEGDENVPERRNNEKPRFSKPETKRTLFYKSSDDKGYKFGGCRSGSRVASCHEENRQSTVVVSNVTEDIHKNHKECEDLSLIRNQLVQIEKQQTSLLDLLQRFIGSSQNGMRALETRVHGLELALDEISYDLALSSGRVTKTDSSSISCCRLPGADFLSSKFWKKTEGKYSAPRFSTSSGTPSFPAMRYRADKNGNAEAYKLENRRFRPQGGSGFIVNPLAEIAHQ</sequence>
<dbReference type="AlphaFoldDB" id="A0A8K0DZ03"/>
<accession>A0A8K0DZ03</accession>
<feature type="compositionally biased region" description="Basic and acidic residues" evidence="1">
    <location>
        <begin position="396"/>
        <end position="418"/>
    </location>
</feature>
<proteinExistence type="predicted"/>
<dbReference type="PANTHER" id="PTHR31355:SF8">
    <property type="entry name" value="TORTIFOLIA1-LIKE PROTEIN 3"/>
    <property type="match status" value="1"/>
</dbReference>
<feature type="compositionally biased region" description="Polar residues" evidence="1">
    <location>
        <begin position="337"/>
        <end position="349"/>
    </location>
</feature>
<feature type="domain" description="TORTIFOLIA1/SINE1-2 N-terminal" evidence="2">
    <location>
        <begin position="12"/>
        <end position="283"/>
    </location>
</feature>
<gene>
    <name evidence="3" type="ORF">FNV43_RR20569</name>
</gene>
<feature type="region of interest" description="Disordered" evidence="1">
    <location>
        <begin position="392"/>
        <end position="418"/>
    </location>
</feature>
<dbReference type="GO" id="GO:0005874">
    <property type="term" value="C:microtubule"/>
    <property type="evidence" value="ECO:0007669"/>
    <property type="project" value="InterPro"/>
</dbReference>
<dbReference type="GO" id="GO:0008017">
    <property type="term" value="F:microtubule binding"/>
    <property type="evidence" value="ECO:0007669"/>
    <property type="project" value="InterPro"/>
</dbReference>
<dbReference type="InterPro" id="IPR033337">
    <property type="entry name" value="TORTIFOLIA1/SINE1-2"/>
</dbReference>
<dbReference type="OrthoDB" id="1904066at2759"/>
<keyword evidence="4" id="KW-1185">Reference proteome</keyword>
<dbReference type="InterPro" id="IPR057600">
    <property type="entry name" value="TORTIFOLIA1/SINE1-2_N"/>
</dbReference>
<evidence type="ECO:0000259" key="2">
    <source>
        <dbReference type="Pfam" id="PF24714"/>
    </source>
</evidence>
<dbReference type="Gene3D" id="1.25.10.10">
    <property type="entry name" value="Leucine-rich Repeat Variant"/>
    <property type="match status" value="1"/>
</dbReference>
<evidence type="ECO:0000313" key="4">
    <source>
        <dbReference type="Proteomes" id="UP000796880"/>
    </source>
</evidence>
<dbReference type="Pfam" id="PF24714">
    <property type="entry name" value="TOR1L1_N"/>
    <property type="match status" value="1"/>
</dbReference>
<feature type="region of interest" description="Disordered" evidence="1">
    <location>
        <begin position="335"/>
        <end position="373"/>
    </location>
</feature>
<dbReference type="FunFam" id="1.25.10.10:FF:000464">
    <property type="entry name" value="TORTIFOLIA1-like protein 3 isoform A"/>
    <property type="match status" value="1"/>
</dbReference>
<feature type="region of interest" description="Disordered" evidence="1">
    <location>
        <begin position="285"/>
        <end position="322"/>
    </location>
</feature>
<dbReference type="InterPro" id="IPR011989">
    <property type="entry name" value="ARM-like"/>
</dbReference>
<comment type="caution">
    <text evidence="3">The sequence shown here is derived from an EMBL/GenBank/DDBJ whole genome shotgun (WGS) entry which is preliminary data.</text>
</comment>
<dbReference type="PANTHER" id="PTHR31355">
    <property type="entry name" value="MICROTUBULE-ASSOCIATED PROTEIN TORTIFOLIA1"/>
    <property type="match status" value="1"/>
</dbReference>